<reference evidence="2" key="1">
    <citation type="submission" date="2018-02" db="EMBL/GenBank/DDBJ databases">
        <authorList>
            <person name="Cohen D.B."/>
            <person name="Kent A.D."/>
        </authorList>
    </citation>
    <scope>NUCLEOTIDE SEQUENCE</scope>
</reference>
<dbReference type="InterPro" id="IPR002466">
    <property type="entry name" value="A_deamin"/>
</dbReference>
<dbReference type="GO" id="GO:0008251">
    <property type="term" value="F:tRNA-specific adenosine deaminase activity"/>
    <property type="evidence" value="ECO:0007669"/>
    <property type="project" value="TreeGrafter"/>
</dbReference>
<dbReference type="PROSITE" id="PS50141">
    <property type="entry name" value="A_DEAMIN_EDITASE"/>
    <property type="match status" value="1"/>
</dbReference>
<dbReference type="EMBL" id="OIVN01002063">
    <property type="protein sequence ID" value="SPD00243.1"/>
    <property type="molecule type" value="Genomic_DNA"/>
</dbReference>
<dbReference type="GO" id="GO:0003725">
    <property type="term" value="F:double-stranded RNA binding"/>
    <property type="evidence" value="ECO:0007669"/>
    <property type="project" value="TreeGrafter"/>
</dbReference>
<dbReference type="Pfam" id="PF02137">
    <property type="entry name" value="A_deamin"/>
    <property type="match status" value="2"/>
</dbReference>
<name>A0A2N9GL52_FAGSY</name>
<dbReference type="GO" id="GO:0005737">
    <property type="term" value="C:cytoplasm"/>
    <property type="evidence" value="ECO:0007669"/>
    <property type="project" value="TreeGrafter"/>
</dbReference>
<protein>
    <recommendedName>
        <fullName evidence="1">A to I editase domain-containing protein</fullName>
    </recommendedName>
</protein>
<proteinExistence type="predicted"/>
<evidence type="ECO:0000313" key="2">
    <source>
        <dbReference type="EMBL" id="SPD00243.1"/>
    </source>
</evidence>
<dbReference type="GO" id="GO:0003726">
    <property type="term" value="F:double-stranded RNA adenosine deaminase activity"/>
    <property type="evidence" value="ECO:0007669"/>
    <property type="project" value="TreeGrafter"/>
</dbReference>
<sequence length="363" mass="40062">MVESEKKWGEIVSDKVLSVYKSLPKKGKPQGCEVTVLAAFLLSSPSPSDEVEVVALGTGTKCIGRSLLSSRGDILNDSHAEIIARRALLRFFYAQIQCLTHFYNKQRPPLIGSMECCKMLQGVDIDNLSFQLDADSVGQGKYKIKPGWQLHLYISQLPCDASQLIGSVQRKPGRGDTTLSVSCSDKIARWNVVGVQGALLSHFLQPVYLSSVTVGGSPTCPEKFLLEDSLKRALYNRVEPFSNELMSPFQVNQPRFWAAPIPPMEFQHSETALSTLTCGYSICWNKSGLHEVVLGTTGRKQGASAKGALYPSTESSLCKKRLLEIFLSLGHECQTKYPANEISYRALKVIFNFLDADMQTVVD</sequence>
<dbReference type="SMART" id="SM00552">
    <property type="entry name" value="ADEAMc"/>
    <property type="match status" value="1"/>
</dbReference>
<dbReference type="AlphaFoldDB" id="A0A2N9GL52"/>
<dbReference type="GO" id="GO:0006396">
    <property type="term" value="P:RNA processing"/>
    <property type="evidence" value="ECO:0007669"/>
    <property type="project" value="InterPro"/>
</dbReference>
<dbReference type="PANTHER" id="PTHR10910:SF62">
    <property type="entry name" value="AT07585P-RELATED"/>
    <property type="match status" value="1"/>
</dbReference>
<organism evidence="2">
    <name type="scientific">Fagus sylvatica</name>
    <name type="common">Beechnut</name>
    <dbReference type="NCBI Taxonomy" id="28930"/>
    <lineage>
        <taxon>Eukaryota</taxon>
        <taxon>Viridiplantae</taxon>
        <taxon>Streptophyta</taxon>
        <taxon>Embryophyta</taxon>
        <taxon>Tracheophyta</taxon>
        <taxon>Spermatophyta</taxon>
        <taxon>Magnoliopsida</taxon>
        <taxon>eudicotyledons</taxon>
        <taxon>Gunneridae</taxon>
        <taxon>Pentapetalae</taxon>
        <taxon>rosids</taxon>
        <taxon>fabids</taxon>
        <taxon>Fagales</taxon>
        <taxon>Fagaceae</taxon>
        <taxon>Fagus</taxon>
    </lineage>
</organism>
<accession>A0A2N9GL52</accession>
<feature type="domain" description="A to I editase" evidence="1">
    <location>
        <begin position="55"/>
        <end position="348"/>
    </location>
</feature>
<evidence type="ECO:0000259" key="1">
    <source>
        <dbReference type="PROSITE" id="PS50141"/>
    </source>
</evidence>
<gene>
    <name evidence="2" type="ORF">FSB_LOCUS28125</name>
</gene>
<dbReference type="GO" id="GO:0006382">
    <property type="term" value="P:adenosine to inosine editing"/>
    <property type="evidence" value="ECO:0007669"/>
    <property type="project" value="TreeGrafter"/>
</dbReference>
<dbReference type="GO" id="GO:0005730">
    <property type="term" value="C:nucleolus"/>
    <property type="evidence" value="ECO:0007669"/>
    <property type="project" value="TreeGrafter"/>
</dbReference>
<dbReference type="PANTHER" id="PTHR10910">
    <property type="entry name" value="EUKARYOTE SPECIFIC DSRNA BINDING PROTEIN"/>
    <property type="match status" value="1"/>
</dbReference>